<dbReference type="EMBL" id="JBHTIW010000035">
    <property type="protein sequence ID" value="MFD0923473.1"/>
    <property type="molecule type" value="Genomic_DNA"/>
</dbReference>
<evidence type="ECO:0000313" key="1">
    <source>
        <dbReference type="EMBL" id="MFD0923473.1"/>
    </source>
</evidence>
<sequence length="188" mass="21358">MSPTGTSQTRLIVLRGNSGSGKSTTARALRERLGRRLALVEQDYLRRIVLKARDTADGPHHGLIEQTVRYALDVGYDVVVLEGILHRQRYLPLLSRLRDDHLGTTLAYYFDVSWGETLRRHAMRPQSDEFGPDEMRRWYCPQDLLGWPEERLVPESATPAETTTRILAELDRTGAPQPGVASCCWSER</sequence>
<dbReference type="InterPro" id="IPR027417">
    <property type="entry name" value="P-loop_NTPase"/>
</dbReference>
<accession>A0ABW3G074</accession>
<reference evidence="2" key="1">
    <citation type="journal article" date="2019" name="Int. J. Syst. Evol. Microbiol.">
        <title>The Global Catalogue of Microorganisms (GCM) 10K type strain sequencing project: providing services to taxonomists for standard genome sequencing and annotation.</title>
        <authorList>
            <consortium name="The Broad Institute Genomics Platform"/>
            <consortium name="The Broad Institute Genome Sequencing Center for Infectious Disease"/>
            <person name="Wu L."/>
            <person name="Ma J."/>
        </authorList>
    </citation>
    <scope>NUCLEOTIDE SEQUENCE [LARGE SCALE GENOMIC DNA]</scope>
    <source>
        <strain evidence="2">CCUG 56401</strain>
    </source>
</reference>
<protein>
    <submittedName>
        <fullName evidence="1">AAA family ATPase</fullName>
    </submittedName>
</protein>
<gene>
    <name evidence="1" type="ORF">ACFQ16_27325</name>
</gene>
<dbReference type="CDD" id="cd02019">
    <property type="entry name" value="NK"/>
    <property type="match status" value="1"/>
</dbReference>
<name>A0ABW3G074_9PSEU</name>
<dbReference type="Pfam" id="PF13671">
    <property type="entry name" value="AAA_33"/>
    <property type="match status" value="1"/>
</dbReference>
<keyword evidence="2" id="KW-1185">Reference proteome</keyword>
<dbReference type="RefSeq" id="WP_345601628.1">
    <property type="nucleotide sequence ID" value="NZ_BAABLT010000041.1"/>
</dbReference>
<comment type="caution">
    <text evidence="1">The sequence shown here is derived from an EMBL/GenBank/DDBJ whole genome shotgun (WGS) entry which is preliminary data.</text>
</comment>
<dbReference type="CDD" id="cd01983">
    <property type="entry name" value="SIMIBI"/>
    <property type="match status" value="1"/>
</dbReference>
<proteinExistence type="predicted"/>
<organism evidence="1 2">
    <name type="scientific">Saccharopolyspora rosea</name>
    <dbReference type="NCBI Taxonomy" id="524884"/>
    <lineage>
        <taxon>Bacteria</taxon>
        <taxon>Bacillati</taxon>
        <taxon>Actinomycetota</taxon>
        <taxon>Actinomycetes</taxon>
        <taxon>Pseudonocardiales</taxon>
        <taxon>Pseudonocardiaceae</taxon>
        <taxon>Saccharopolyspora</taxon>
    </lineage>
</organism>
<dbReference type="Proteomes" id="UP001597018">
    <property type="component" value="Unassembled WGS sequence"/>
</dbReference>
<dbReference type="Gene3D" id="3.40.50.300">
    <property type="entry name" value="P-loop containing nucleotide triphosphate hydrolases"/>
    <property type="match status" value="1"/>
</dbReference>
<dbReference type="SUPFAM" id="SSF52540">
    <property type="entry name" value="P-loop containing nucleoside triphosphate hydrolases"/>
    <property type="match status" value="1"/>
</dbReference>
<evidence type="ECO:0000313" key="2">
    <source>
        <dbReference type="Proteomes" id="UP001597018"/>
    </source>
</evidence>